<dbReference type="Proteomes" id="UP000182977">
    <property type="component" value="Chromosome I"/>
</dbReference>
<organism evidence="2 3">
    <name type="scientific">Jiangella alkaliphila</name>
    <dbReference type="NCBI Taxonomy" id="419479"/>
    <lineage>
        <taxon>Bacteria</taxon>
        <taxon>Bacillati</taxon>
        <taxon>Actinomycetota</taxon>
        <taxon>Actinomycetes</taxon>
        <taxon>Jiangellales</taxon>
        <taxon>Jiangellaceae</taxon>
        <taxon>Jiangella</taxon>
    </lineage>
</organism>
<feature type="coiled-coil region" evidence="1">
    <location>
        <begin position="165"/>
        <end position="213"/>
    </location>
</feature>
<keyword evidence="3" id="KW-1185">Reference proteome</keyword>
<proteinExistence type="predicted"/>
<dbReference type="AlphaFoldDB" id="A0A1H2M0F5"/>
<accession>A0A1H2M0F5</accession>
<sequence>MRRNDILRTLVARYGPVLDRTGGALSFPADISMVTELSDGPAAPAAAVDLVAADDPAAGLGRRLSEAGVATVVLLLPWDGGSLPTGELVQGVGASGYQVTGMLPLDEADTPTALIAGRVDAGGPMLHPYLRWDGDAAPVDPPAVLRLVNEHHVEGFVWRVLDQRVRELDERARDLESRRAEAEKAGAEATAENERLTAENERLIADNATALKRLSDATASLAQAHAERDAVQARMSRIEGSSSYRLARRLAAGKQAMARLVGAGR</sequence>
<evidence type="ECO:0000313" key="2">
    <source>
        <dbReference type="EMBL" id="SDU86592.1"/>
    </source>
</evidence>
<keyword evidence="1" id="KW-0175">Coiled coil</keyword>
<evidence type="ECO:0000313" key="3">
    <source>
        <dbReference type="Proteomes" id="UP000182977"/>
    </source>
</evidence>
<reference evidence="3" key="1">
    <citation type="submission" date="2016-10" db="EMBL/GenBank/DDBJ databases">
        <authorList>
            <person name="Varghese N."/>
            <person name="Submissions S."/>
        </authorList>
    </citation>
    <scope>NUCLEOTIDE SEQUENCE [LARGE SCALE GENOMIC DNA]</scope>
    <source>
        <strain evidence="3">DSM 45079</strain>
    </source>
</reference>
<name>A0A1H2M0F5_9ACTN</name>
<gene>
    <name evidence="2" type="ORF">SAMN04488563_6902</name>
</gene>
<evidence type="ECO:0000256" key="1">
    <source>
        <dbReference type="SAM" id="Coils"/>
    </source>
</evidence>
<protein>
    <submittedName>
        <fullName evidence="2">Uncharacterized protein</fullName>
    </submittedName>
</protein>
<dbReference type="EMBL" id="LT629791">
    <property type="protein sequence ID" value="SDU86592.1"/>
    <property type="molecule type" value="Genomic_DNA"/>
</dbReference>